<feature type="transmembrane region" description="Helical" evidence="10">
    <location>
        <begin position="197"/>
        <end position="220"/>
    </location>
</feature>
<evidence type="ECO:0000256" key="8">
    <source>
        <dbReference type="RuleBase" id="RU003346"/>
    </source>
</evidence>
<evidence type="ECO:0000313" key="15">
    <source>
        <dbReference type="Proteomes" id="UP000054053"/>
    </source>
</evidence>
<feature type="region of interest" description="Disordered" evidence="9">
    <location>
        <begin position="507"/>
        <end position="527"/>
    </location>
</feature>
<dbReference type="PRINTS" id="PR00171">
    <property type="entry name" value="SUGRTRNSPORT"/>
</dbReference>
<dbReference type="GO" id="GO:0005351">
    <property type="term" value="F:carbohydrate:proton symporter activity"/>
    <property type="evidence" value="ECO:0007669"/>
    <property type="project" value="TreeGrafter"/>
</dbReference>
<dbReference type="InterPro" id="IPR003663">
    <property type="entry name" value="Sugar/inositol_transpt"/>
</dbReference>
<dbReference type="Gene3D" id="1.20.1250.20">
    <property type="entry name" value="MFS general substrate transporter like domains"/>
    <property type="match status" value="1"/>
</dbReference>
<dbReference type="PROSITE" id="PS00216">
    <property type="entry name" value="SUGAR_TRANSPORT_1"/>
    <property type="match status" value="1"/>
</dbReference>
<evidence type="ECO:0000256" key="10">
    <source>
        <dbReference type="SAM" id="Phobius"/>
    </source>
</evidence>
<comment type="similarity">
    <text evidence="2 8">Belongs to the major facilitator superfamily. Sugar transporter (TC 2.A.1.1) family.</text>
</comment>
<dbReference type="Pfam" id="PF00083">
    <property type="entry name" value="Sugar_tr"/>
    <property type="match status" value="1"/>
</dbReference>
<feature type="transmembrane region" description="Helical" evidence="10">
    <location>
        <begin position="465"/>
        <end position="485"/>
    </location>
</feature>
<dbReference type="PROSITE" id="PS50850">
    <property type="entry name" value="MFS"/>
    <property type="match status" value="1"/>
</dbReference>
<reference evidence="13" key="3">
    <citation type="submission" date="2020-03" db="EMBL/GenBank/DDBJ databases">
        <title>A mixture of massive structural variations and highly conserved coding sequences in Ustilaginoidea virens genome.</title>
        <authorList>
            <person name="Zhang K."/>
            <person name="Zhao Z."/>
            <person name="Zhang Z."/>
            <person name="Li Y."/>
            <person name="Hsiang T."/>
            <person name="Sun W."/>
        </authorList>
    </citation>
    <scope>NUCLEOTIDE SEQUENCE</scope>
    <source>
        <strain evidence="13">UV-8b</strain>
    </source>
</reference>
<feature type="transmembrane region" description="Helical" evidence="10">
    <location>
        <begin position="394"/>
        <end position="421"/>
    </location>
</feature>
<evidence type="ECO:0000256" key="2">
    <source>
        <dbReference type="ARBA" id="ARBA00010992"/>
    </source>
</evidence>
<name>A0A1B5L492_USTVR</name>
<sequence length="527" mass="57754">MGFAAFLRAVVRNDAMRSDSEAVYNGRTVALVCCACFGGMLFGWDTGAIGGVLAMDETRRRFGYADRSRADKANLDQNIVSTLQAGCFVACLVTCWFADAFGRRPSLVASGLVTCAGVVLQAASAANGTLAVMYVGRFVAGLGVGAASALTPLYVSECVPRAIRGGLTAFYQLFNVFGIMIAFWVNYGCVLHVGAPAVYIVPLALQALPALLLIAGMLVSPESPRWCARKDDWDGTTRILVKLRRLPAESAYISQEVQEMADQLEHERRLVGDATFKTLMREMWLVSANRKRAVITVVLMICQQLTGVNAINYYAPQIFSNLGMTGTDSSLFATGVYGVVKTVSCILFLVFVADSLGRRRSLLWTSPMLMTVLFIIGIYGRAQPPVEGEPVSAFGYVAITCIYLWAAFFQFGWGPACWILVSEIPTARLRAVNLSLGAATQWLFNFIMARTVLTMQNTMGYKGYGMFFLFGSFDFFMGVFVYLFVPETKGVSLEKMDELFGMTDRVKQLDEEPEAGRAREERGPSVR</sequence>
<feature type="transmembrane region" description="Helical" evidence="10">
    <location>
        <begin position="293"/>
        <end position="315"/>
    </location>
</feature>
<dbReference type="InterPro" id="IPR005829">
    <property type="entry name" value="Sugar_transporter_CS"/>
</dbReference>
<dbReference type="RefSeq" id="XP_043000182.1">
    <property type="nucleotide sequence ID" value="XM_043144247.1"/>
</dbReference>
<keyword evidence="5 10" id="KW-1133">Transmembrane helix</keyword>
<evidence type="ECO:0000313" key="13">
    <source>
        <dbReference type="EMBL" id="QUC22509.1"/>
    </source>
</evidence>
<evidence type="ECO:0000313" key="14">
    <source>
        <dbReference type="Proteomes" id="UP000027002"/>
    </source>
</evidence>
<feature type="transmembrane region" description="Helical" evidence="10">
    <location>
        <begin position="433"/>
        <end position="453"/>
    </location>
</feature>
<dbReference type="EMBL" id="CP072757">
    <property type="protein sequence ID" value="QUC22509.1"/>
    <property type="molecule type" value="Genomic_DNA"/>
</dbReference>
<dbReference type="InterPro" id="IPR005828">
    <property type="entry name" value="MFS_sugar_transport-like"/>
</dbReference>
<dbReference type="OrthoDB" id="508119at2759"/>
<dbReference type="InterPro" id="IPR050360">
    <property type="entry name" value="MFS_Sugar_Transporters"/>
</dbReference>
<dbReference type="Proteomes" id="UP000054053">
    <property type="component" value="Unassembled WGS sequence"/>
</dbReference>
<protein>
    <recommendedName>
        <fullName evidence="11">Major facilitator superfamily (MFS) profile domain-containing protein</fullName>
    </recommendedName>
</protein>
<dbReference type="PANTHER" id="PTHR48022:SF21">
    <property type="entry name" value="QUINATE TRANSPORTER, PUTATIVE (AFU_ORTHOLOGUE AFUA_6G06960)-RELATED"/>
    <property type="match status" value="1"/>
</dbReference>
<keyword evidence="6 10" id="KW-0472">Membrane</keyword>
<evidence type="ECO:0000256" key="7">
    <source>
        <dbReference type="ARBA" id="ARBA00023180"/>
    </source>
</evidence>
<dbReference type="NCBIfam" id="TIGR00879">
    <property type="entry name" value="SP"/>
    <property type="match status" value="1"/>
</dbReference>
<evidence type="ECO:0000256" key="6">
    <source>
        <dbReference type="ARBA" id="ARBA00023136"/>
    </source>
</evidence>
<proteinExistence type="inferred from homology"/>
<keyword evidence="3 8" id="KW-0813">Transport</keyword>
<evidence type="ECO:0000259" key="11">
    <source>
        <dbReference type="PROSITE" id="PS50850"/>
    </source>
</evidence>
<accession>A0A1B5L492</accession>
<dbReference type="Proteomes" id="UP000027002">
    <property type="component" value="Chromosome 5"/>
</dbReference>
<reference evidence="15" key="2">
    <citation type="journal article" date="2016" name="Genome Announc.">
        <title>Genome sequence of Ustilaginoidea virens IPU010, a rice pathogenic fungus causing false smut.</title>
        <authorList>
            <person name="Kumagai T."/>
            <person name="Ishii T."/>
            <person name="Terai G."/>
            <person name="Umemura M."/>
            <person name="Machida M."/>
            <person name="Asai K."/>
        </authorList>
    </citation>
    <scope>NUCLEOTIDE SEQUENCE [LARGE SCALE GENOMIC DNA]</scope>
    <source>
        <strain evidence="15">IPU010</strain>
    </source>
</reference>
<evidence type="ECO:0000256" key="5">
    <source>
        <dbReference type="ARBA" id="ARBA00022989"/>
    </source>
</evidence>
<keyword evidence="7" id="KW-0325">Glycoprotein</keyword>
<feature type="transmembrane region" description="Helical" evidence="10">
    <location>
        <begin position="132"/>
        <end position="155"/>
    </location>
</feature>
<dbReference type="SUPFAM" id="SSF103473">
    <property type="entry name" value="MFS general substrate transporter"/>
    <property type="match status" value="1"/>
</dbReference>
<organism evidence="12 15">
    <name type="scientific">Ustilaginoidea virens</name>
    <name type="common">Rice false smut fungus</name>
    <name type="synonym">Villosiclava virens</name>
    <dbReference type="NCBI Taxonomy" id="1159556"/>
    <lineage>
        <taxon>Eukaryota</taxon>
        <taxon>Fungi</taxon>
        <taxon>Dikarya</taxon>
        <taxon>Ascomycota</taxon>
        <taxon>Pezizomycotina</taxon>
        <taxon>Sordariomycetes</taxon>
        <taxon>Hypocreomycetidae</taxon>
        <taxon>Hypocreales</taxon>
        <taxon>Clavicipitaceae</taxon>
        <taxon>Ustilaginoidea</taxon>
    </lineage>
</organism>
<evidence type="ECO:0000256" key="1">
    <source>
        <dbReference type="ARBA" id="ARBA00004141"/>
    </source>
</evidence>
<reference evidence="12" key="1">
    <citation type="journal article" date="2016" name="Genome Announc.">
        <title>Genome Sequence of Ustilaginoidea virens IPU010, a Rice Pathogenic Fungus Causing False Smut.</title>
        <authorList>
            <person name="Kumagai T."/>
            <person name="Ishii T."/>
            <person name="Terai G."/>
            <person name="Umemura M."/>
            <person name="Machida M."/>
            <person name="Asai K."/>
        </authorList>
    </citation>
    <scope>NUCLEOTIDE SEQUENCE [LARGE SCALE GENOMIC DNA]</scope>
    <source>
        <strain evidence="12">IPU010</strain>
    </source>
</reference>
<dbReference type="FunFam" id="1.20.1250.20:FF:000026">
    <property type="entry name" value="MFS quinate transporter QutD"/>
    <property type="match status" value="1"/>
</dbReference>
<feature type="domain" description="Major facilitator superfamily (MFS) profile" evidence="11">
    <location>
        <begin position="31"/>
        <end position="489"/>
    </location>
</feature>
<evidence type="ECO:0000256" key="4">
    <source>
        <dbReference type="ARBA" id="ARBA00022692"/>
    </source>
</evidence>
<evidence type="ECO:0000256" key="3">
    <source>
        <dbReference type="ARBA" id="ARBA00022448"/>
    </source>
</evidence>
<dbReference type="EMBL" id="BBTG02000027">
    <property type="protein sequence ID" value="GAO18334.1"/>
    <property type="molecule type" value="Genomic_DNA"/>
</dbReference>
<dbReference type="GeneID" id="66067527"/>
<feature type="transmembrane region" description="Helical" evidence="10">
    <location>
        <begin position="167"/>
        <end position="185"/>
    </location>
</feature>
<evidence type="ECO:0000313" key="12">
    <source>
        <dbReference type="EMBL" id="GAO18334.1"/>
    </source>
</evidence>
<feature type="transmembrane region" description="Helical" evidence="10">
    <location>
        <begin position="29"/>
        <end position="54"/>
    </location>
</feature>
<dbReference type="GO" id="GO:0016020">
    <property type="term" value="C:membrane"/>
    <property type="evidence" value="ECO:0007669"/>
    <property type="project" value="UniProtKB-SubCell"/>
</dbReference>
<evidence type="ECO:0000256" key="9">
    <source>
        <dbReference type="SAM" id="MobiDB-lite"/>
    </source>
</evidence>
<dbReference type="KEGG" id="uvi:66067527"/>
<feature type="transmembrane region" description="Helical" evidence="10">
    <location>
        <begin position="335"/>
        <end position="353"/>
    </location>
</feature>
<dbReference type="InterPro" id="IPR036259">
    <property type="entry name" value="MFS_trans_sf"/>
</dbReference>
<keyword evidence="14" id="KW-1185">Reference proteome</keyword>
<gene>
    <name evidence="13" type="ORF">UV8b_06750</name>
    <name evidence="12" type="ORF">UVI_02043830</name>
</gene>
<dbReference type="InterPro" id="IPR020846">
    <property type="entry name" value="MFS_dom"/>
</dbReference>
<keyword evidence="4 10" id="KW-0812">Transmembrane</keyword>
<dbReference type="PROSITE" id="PS00217">
    <property type="entry name" value="SUGAR_TRANSPORT_2"/>
    <property type="match status" value="1"/>
</dbReference>
<feature type="transmembrane region" description="Helical" evidence="10">
    <location>
        <begin position="107"/>
        <end position="126"/>
    </location>
</feature>
<comment type="subcellular location">
    <subcellularLocation>
        <location evidence="1">Membrane</location>
        <topology evidence="1">Multi-pass membrane protein</topology>
    </subcellularLocation>
</comment>
<dbReference type="PANTHER" id="PTHR48022">
    <property type="entry name" value="PLASTIDIC GLUCOSE TRANSPORTER 4"/>
    <property type="match status" value="1"/>
</dbReference>
<dbReference type="AlphaFoldDB" id="A0A1B5L492"/>
<feature type="transmembrane region" description="Helical" evidence="10">
    <location>
        <begin position="362"/>
        <end position="382"/>
    </location>
</feature>